<dbReference type="AlphaFoldDB" id="A0AAV9PBZ0"/>
<dbReference type="Pfam" id="PF07950">
    <property type="entry name" value="MCP1_TM"/>
    <property type="match status" value="1"/>
</dbReference>
<protein>
    <recommendedName>
        <fullName evidence="3">Mitochondrial adapter protein MCP1 transmembrane domain-containing protein</fullName>
    </recommendedName>
</protein>
<dbReference type="GO" id="GO:0005741">
    <property type="term" value="C:mitochondrial outer membrane"/>
    <property type="evidence" value="ECO:0007669"/>
    <property type="project" value="TreeGrafter"/>
</dbReference>
<keyword evidence="2" id="KW-1133">Transmembrane helix</keyword>
<feature type="domain" description="Mitochondrial adapter protein MCP1 transmembrane" evidence="3">
    <location>
        <begin position="174"/>
        <end position="285"/>
    </location>
</feature>
<dbReference type="EMBL" id="JAVRRT010000008">
    <property type="protein sequence ID" value="KAK5169896.1"/>
    <property type="molecule type" value="Genomic_DNA"/>
</dbReference>
<dbReference type="PANTHER" id="PTHR38409">
    <property type="entry name" value="MDM10-COMPLEMENTING PROTEIN 1"/>
    <property type="match status" value="1"/>
</dbReference>
<evidence type="ECO:0000313" key="5">
    <source>
        <dbReference type="Proteomes" id="UP001337655"/>
    </source>
</evidence>
<gene>
    <name evidence="4" type="ORF">LTR77_005874</name>
</gene>
<dbReference type="GO" id="GO:0007005">
    <property type="term" value="P:mitochondrion organization"/>
    <property type="evidence" value="ECO:0007669"/>
    <property type="project" value="TreeGrafter"/>
</dbReference>
<evidence type="ECO:0000259" key="3">
    <source>
        <dbReference type="Pfam" id="PF07950"/>
    </source>
</evidence>
<dbReference type="GeneID" id="89927215"/>
<feature type="transmembrane region" description="Helical" evidence="2">
    <location>
        <begin position="67"/>
        <end position="87"/>
    </location>
</feature>
<dbReference type="Proteomes" id="UP001337655">
    <property type="component" value="Unassembled WGS sequence"/>
</dbReference>
<dbReference type="InterPro" id="IPR012472">
    <property type="entry name" value="MCP1_TM"/>
</dbReference>
<keyword evidence="5" id="KW-1185">Reference proteome</keyword>
<organism evidence="4 5">
    <name type="scientific">Saxophila tyrrhenica</name>
    <dbReference type="NCBI Taxonomy" id="1690608"/>
    <lineage>
        <taxon>Eukaryota</taxon>
        <taxon>Fungi</taxon>
        <taxon>Dikarya</taxon>
        <taxon>Ascomycota</taxon>
        <taxon>Pezizomycotina</taxon>
        <taxon>Dothideomycetes</taxon>
        <taxon>Dothideomycetidae</taxon>
        <taxon>Mycosphaerellales</taxon>
        <taxon>Extremaceae</taxon>
        <taxon>Saxophila</taxon>
    </lineage>
</organism>
<proteinExistence type="predicted"/>
<feature type="transmembrane region" description="Helical" evidence="2">
    <location>
        <begin position="107"/>
        <end position="131"/>
    </location>
</feature>
<reference evidence="4 5" key="1">
    <citation type="submission" date="2023-08" db="EMBL/GenBank/DDBJ databases">
        <title>Black Yeasts Isolated from many extreme environments.</title>
        <authorList>
            <person name="Coleine C."/>
            <person name="Stajich J.E."/>
            <person name="Selbmann L."/>
        </authorList>
    </citation>
    <scope>NUCLEOTIDE SEQUENCE [LARGE SCALE GENOMIC DNA]</scope>
    <source>
        <strain evidence="4 5">CCFEE 5935</strain>
    </source>
</reference>
<dbReference type="InterPro" id="IPR039960">
    <property type="entry name" value="MCP1"/>
</dbReference>
<comment type="caution">
    <text evidence="4">The sequence shown here is derived from an EMBL/GenBank/DDBJ whole genome shotgun (WGS) entry which is preliminary data.</text>
</comment>
<name>A0AAV9PBZ0_9PEZI</name>
<accession>A0AAV9PBZ0</accession>
<keyword evidence="2" id="KW-0812">Transmembrane</keyword>
<dbReference type="GO" id="GO:0055088">
    <property type="term" value="P:lipid homeostasis"/>
    <property type="evidence" value="ECO:0007669"/>
    <property type="project" value="InterPro"/>
</dbReference>
<keyword evidence="2" id="KW-0472">Membrane</keyword>
<feature type="transmembrane region" description="Helical" evidence="2">
    <location>
        <begin position="259"/>
        <end position="280"/>
    </location>
</feature>
<dbReference type="RefSeq" id="XP_064659242.1">
    <property type="nucleotide sequence ID" value="XM_064803117.1"/>
</dbReference>
<dbReference type="PANTHER" id="PTHR38409:SF1">
    <property type="entry name" value="MITOCHONDRIAL ADAPTER PROTEIN MCP1"/>
    <property type="match status" value="1"/>
</dbReference>
<evidence type="ECO:0000256" key="1">
    <source>
        <dbReference type="SAM" id="MobiDB-lite"/>
    </source>
</evidence>
<evidence type="ECO:0000256" key="2">
    <source>
        <dbReference type="SAM" id="Phobius"/>
    </source>
</evidence>
<feature type="region of interest" description="Disordered" evidence="1">
    <location>
        <begin position="1"/>
        <end position="46"/>
    </location>
</feature>
<sequence>MANIDREKHPLDLQEVEPSPVEETPSQSKDGYFPDSSNAPKGTHHLGLHSQHSSIWWLSRIQKYSSYAFSAFAAAHITNTSLIPLLTRSVPASEPYLLLTRPYYQGLPFEPLLVVIPLYAHILSGLALRVARRNLAAKRYGEGTSSPEGWKTFFTSKFWPSVSGISKLGFAMTPLVVGHVVINRAVPQGFAGGSSNVNLGYVSHAFAKHPAVSFAGFAALLGVGCWHITWGWAKWLGWTPDQTTAMGGEREVIKKRRWYIINGLAAALTTLWMAGGIGVVGRGGEAPGWVGRGYDEMYRSIPVIGRWM</sequence>
<evidence type="ECO:0000313" key="4">
    <source>
        <dbReference type="EMBL" id="KAK5169896.1"/>
    </source>
</evidence>
<feature type="compositionally biased region" description="Low complexity" evidence="1">
    <location>
        <begin position="16"/>
        <end position="28"/>
    </location>
</feature>
<feature type="compositionally biased region" description="Basic and acidic residues" evidence="1">
    <location>
        <begin position="1"/>
        <end position="12"/>
    </location>
</feature>